<protein>
    <submittedName>
        <fullName evidence="2">Transposase</fullName>
    </submittedName>
</protein>
<name>A0A0K0CUD8_ANGCA</name>
<accession>A0A0K0CUD8</accession>
<keyword evidence="1" id="KW-1185">Reference proteome</keyword>
<dbReference type="WBParaSite" id="ACAC_0000082301-mRNA-1">
    <property type="protein sequence ID" value="ACAC_0000082301-mRNA-1"/>
    <property type="gene ID" value="ACAC_0000082301"/>
</dbReference>
<evidence type="ECO:0000313" key="2">
    <source>
        <dbReference type="WBParaSite" id="ACAC_0000082301-mRNA-1"/>
    </source>
</evidence>
<evidence type="ECO:0000313" key="1">
    <source>
        <dbReference type="Proteomes" id="UP000035642"/>
    </source>
</evidence>
<reference evidence="1" key="1">
    <citation type="submission" date="2012-09" db="EMBL/GenBank/DDBJ databases">
        <authorList>
            <person name="Martin A.A."/>
        </authorList>
    </citation>
    <scope>NUCLEOTIDE SEQUENCE</scope>
</reference>
<dbReference type="AlphaFoldDB" id="A0A0K0CUD8"/>
<organism evidence="1 2">
    <name type="scientific">Angiostrongylus cantonensis</name>
    <name type="common">Rat lungworm</name>
    <dbReference type="NCBI Taxonomy" id="6313"/>
    <lineage>
        <taxon>Eukaryota</taxon>
        <taxon>Metazoa</taxon>
        <taxon>Ecdysozoa</taxon>
        <taxon>Nematoda</taxon>
        <taxon>Chromadorea</taxon>
        <taxon>Rhabditida</taxon>
        <taxon>Rhabditina</taxon>
        <taxon>Rhabditomorpha</taxon>
        <taxon>Strongyloidea</taxon>
        <taxon>Metastrongylidae</taxon>
        <taxon>Angiostrongylus</taxon>
    </lineage>
</organism>
<dbReference type="Proteomes" id="UP000035642">
    <property type="component" value="Unassembled WGS sequence"/>
</dbReference>
<proteinExistence type="predicted"/>
<sequence length="71" mass="7807">MPLSIKDTVGLVNIITLVLKSETSKVTKQRLSTGAFELTRQSGVGRAAGNRQIYLNWQICGTLHRSDEGTF</sequence>
<reference evidence="2" key="2">
    <citation type="submission" date="2017-02" db="UniProtKB">
        <authorList>
            <consortium name="WormBaseParasite"/>
        </authorList>
    </citation>
    <scope>IDENTIFICATION</scope>
</reference>